<keyword evidence="2" id="KW-0472">Membrane</keyword>
<proteinExistence type="predicted"/>
<dbReference type="eggNOG" id="ENOG5031EHA">
    <property type="taxonomic scope" value="Bacteria"/>
</dbReference>
<feature type="compositionally biased region" description="Acidic residues" evidence="1">
    <location>
        <begin position="1"/>
        <end position="15"/>
    </location>
</feature>
<feature type="transmembrane region" description="Helical" evidence="2">
    <location>
        <begin position="84"/>
        <end position="106"/>
    </location>
</feature>
<dbReference type="EMBL" id="BAFO02000032">
    <property type="protein sequence ID" value="GAD86337.1"/>
    <property type="molecule type" value="Genomic_DNA"/>
</dbReference>
<sequence length="231" mass="24008">MARYDEWDDDPEEDRDDRRWNGQRWPHAAPADGGQNTGRGDHPRVNPYAMVALAAALVLLFPIAIVFGLLSFGHPRGRGIATFALLLGIAEVAVVATVAMVVFGGLELEVPTLAQTTTTASVTTVVSSHGAPTATGTVPVVAPAGTVVEKGTPCSADRAGLLGVAADGATLLCLRADGNYTWSGPFKVSGSYYSAGARCDPAVDKSGRTSDNRALVCEGKAGAATWVPWTE</sequence>
<keyword evidence="2" id="KW-0812">Transmembrane</keyword>
<feature type="region of interest" description="Disordered" evidence="1">
    <location>
        <begin position="1"/>
        <end position="41"/>
    </location>
</feature>
<organism evidence="3 4">
    <name type="scientific">Nocardia asteroides NBRC 15531</name>
    <dbReference type="NCBI Taxonomy" id="1110697"/>
    <lineage>
        <taxon>Bacteria</taxon>
        <taxon>Bacillati</taxon>
        <taxon>Actinomycetota</taxon>
        <taxon>Actinomycetes</taxon>
        <taxon>Mycobacteriales</taxon>
        <taxon>Nocardiaceae</taxon>
        <taxon>Nocardia</taxon>
    </lineage>
</organism>
<evidence type="ECO:0000313" key="3">
    <source>
        <dbReference type="EMBL" id="GAD86337.1"/>
    </source>
</evidence>
<dbReference type="Proteomes" id="UP000017048">
    <property type="component" value="Unassembled WGS sequence"/>
</dbReference>
<accession>U5E8C6</accession>
<keyword evidence="4" id="KW-1185">Reference proteome</keyword>
<feature type="transmembrane region" description="Helical" evidence="2">
    <location>
        <begin position="48"/>
        <end position="72"/>
    </location>
</feature>
<name>U5E8C6_NOCAS</name>
<evidence type="ECO:0000256" key="2">
    <source>
        <dbReference type="SAM" id="Phobius"/>
    </source>
</evidence>
<dbReference type="OrthoDB" id="4556872at2"/>
<dbReference type="AlphaFoldDB" id="U5E8C6"/>
<dbReference type="RefSeq" id="WP_022566946.1">
    <property type="nucleotide sequence ID" value="NZ_BAFO02000032.1"/>
</dbReference>
<reference evidence="3 4" key="1">
    <citation type="journal article" date="2014" name="BMC Genomics">
        <title>Genome based analysis of type-I polyketide synthase and nonribosomal peptide synthetase gene clusters in seven strains of five representative Nocardia species.</title>
        <authorList>
            <person name="Komaki H."/>
            <person name="Ichikawa N."/>
            <person name="Hosoyama A."/>
            <person name="Takahashi-Nakaguchi A."/>
            <person name="Matsuzawa T."/>
            <person name="Suzuki K."/>
            <person name="Fujita N."/>
            <person name="Gonoi T."/>
        </authorList>
    </citation>
    <scope>NUCLEOTIDE SEQUENCE [LARGE SCALE GENOMIC DNA]</scope>
    <source>
        <strain evidence="3 4">NBRC 15531</strain>
    </source>
</reference>
<keyword evidence="2" id="KW-1133">Transmembrane helix</keyword>
<gene>
    <name evidence="3" type="ORF">NCAST_32_08240</name>
</gene>
<evidence type="ECO:0000313" key="4">
    <source>
        <dbReference type="Proteomes" id="UP000017048"/>
    </source>
</evidence>
<evidence type="ECO:0008006" key="5">
    <source>
        <dbReference type="Google" id="ProtNLM"/>
    </source>
</evidence>
<protein>
    <recommendedName>
        <fullName evidence="5">DUF4190 domain-containing protein</fullName>
    </recommendedName>
</protein>
<comment type="caution">
    <text evidence="3">The sequence shown here is derived from an EMBL/GenBank/DDBJ whole genome shotgun (WGS) entry which is preliminary data.</text>
</comment>
<evidence type="ECO:0000256" key="1">
    <source>
        <dbReference type="SAM" id="MobiDB-lite"/>
    </source>
</evidence>
<dbReference type="GeneID" id="91517319"/>